<keyword evidence="16" id="KW-1185">Reference proteome</keyword>
<evidence type="ECO:0000256" key="8">
    <source>
        <dbReference type="ARBA" id="ARBA00022842"/>
    </source>
</evidence>
<evidence type="ECO:0000256" key="4">
    <source>
        <dbReference type="ARBA" id="ARBA00022723"/>
    </source>
</evidence>
<keyword evidence="5 13" id="KW-0255">Endonuclease</keyword>
<feature type="binding site" evidence="13">
    <location>
        <position position="191"/>
    </location>
    <ligand>
        <name>Mg(2+)</name>
        <dbReference type="ChEBI" id="CHEBI:18420"/>
        <label>1</label>
    </ligand>
</feature>
<comment type="subcellular location">
    <subcellularLocation>
        <location evidence="13">Cytoplasm</location>
    </subcellularLocation>
</comment>
<dbReference type="PANTHER" id="PTHR30194">
    <property type="entry name" value="CROSSOVER JUNCTION ENDODEOXYRIBONUCLEASE RUVC"/>
    <property type="match status" value="1"/>
</dbReference>
<dbReference type="Pfam" id="PF02075">
    <property type="entry name" value="RuvC"/>
    <property type="match status" value="1"/>
</dbReference>
<keyword evidence="8 13" id="KW-0460">Magnesium</keyword>
<comment type="catalytic activity">
    <reaction evidence="12 13">
        <text>Endonucleolytic cleavage at a junction such as a reciprocal single-stranded crossover between two homologous DNA duplexes (Holliday junction).</text>
        <dbReference type="EC" id="3.1.21.10"/>
    </reaction>
</comment>
<dbReference type="HAMAP" id="MF_00034">
    <property type="entry name" value="RuvC"/>
    <property type="match status" value="1"/>
</dbReference>
<comment type="cofactor">
    <cofactor evidence="13">
        <name>Mg(2+)</name>
        <dbReference type="ChEBI" id="CHEBI:18420"/>
    </cofactor>
    <text evidence="13">Binds 2 Mg(2+) ion per subunit.</text>
</comment>
<dbReference type="GO" id="GO:0006310">
    <property type="term" value="P:DNA recombination"/>
    <property type="evidence" value="ECO:0007669"/>
    <property type="project" value="UniProtKB-UniRule"/>
</dbReference>
<feature type="binding site" evidence="13">
    <location>
        <position position="58"/>
    </location>
    <ligand>
        <name>Mg(2+)</name>
        <dbReference type="ChEBI" id="CHEBI:18420"/>
        <label>1</label>
    </ligand>
</feature>
<protein>
    <recommendedName>
        <fullName evidence="13 14">Crossover junction endodeoxyribonuclease RuvC</fullName>
        <ecNumber evidence="13 14">3.1.21.10</ecNumber>
    </recommendedName>
    <alternativeName>
        <fullName evidence="13">Holliday junction nuclease RuvC</fullName>
    </alternativeName>
    <alternativeName>
        <fullName evidence="13">Holliday junction resolvase RuvC</fullName>
    </alternativeName>
</protein>
<dbReference type="InterPro" id="IPR012337">
    <property type="entry name" value="RNaseH-like_sf"/>
</dbReference>
<feature type="binding site" evidence="13">
    <location>
        <position position="118"/>
    </location>
    <ligand>
        <name>Mg(2+)</name>
        <dbReference type="ChEBI" id="CHEBI:18420"/>
        <label>2</label>
    </ligand>
</feature>
<comment type="function">
    <text evidence="13">The RuvA-RuvB-RuvC complex processes Holliday junction (HJ) DNA during genetic recombination and DNA repair. Endonuclease that resolves HJ intermediates. Cleaves cruciform DNA by making single-stranded nicks across the HJ at symmetrical positions within the homologous arms, yielding a 5'-phosphate and a 3'-hydroxyl group; requires a central core of homology in the junction. The consensus cleavage sequence is 5'-(A/T)TT(C/G)-3'. Cleavage occurs on the 3'-side of the TT dinucleotide at the point of strand exchange. HJ branch migration catalyzed by RuvA-RuvB allows RuvC to scan DNA until it finds its consensus sequence, where it cleaves and resolves the cruciform DNA.</text>
</comment>
<dbReference type="EC" id="3.1.21.10" evidence="13 14"/>
<evidence type="ECO:0000256" key="14">
    <source>
        <dbReference type="NCBIfam" id="TIGR00228"/>
    </source>
</evidence>
<dbReference type="InterPro" id="IPR002176">
    <property type="entry name" value="X-over_junc_endoDNase_RuvC"/>
</dbReference>
<dbReference type="GO" id="GO:0048476">
    <property type="term" value="C:Holliday junction resolvase complex"/>
    <property type="evidence" value="ECO:0007669"/>
    <property type="project" value="UniProtKB-UniRule"/>
</dbReference>
<dbReference type="CDD" id="cd16962">
    <property type="entry name" value="RuvC"/>
    <property type="match status" value="1"/>
</dbReference>
<dbReference type="GO" id="GO:0003677">
    <property type="term" value="F:DNA binding"/>
    <property type="evidence" value="ECO:0007669"/>
    <property type="project" value="UniProtKB-KW"/>
</dbReference>
<reference evidence="15 16" key="1">
    <citation type="journal article" date="2012" name="J. Bacteriol.">
        <title>Genome Sequence of the Filamentous Bacterium Fibrisoma limi BUZ 3T.</title>
        <authorList>
            <person name="Filippini M."/>
            <person name="Qi W."/>
            <person name="Jaenicke S."/>
            <person name="Goesmann A."/>
            <person name="Smits T.H."/>
            <person name="Bagheri H.C."/>
        </authorList>
    </citation>
    <scope>NUCLEOTIDE SEQUENCE [LARGE SCALE GENOMIC DNA]</scope>
    <source>
        <strain evidence="16">BUZ 3T</strain>
    </source>
</reference>
<evidence type="ECO:0000313" key="15">
    <source>
        <dbReference type="EMBL" id="CCH53837.1"/>
    </source>
</evidence>
<dbReference type="Proteomes" id="UP000009309">
    <property type="component" value="Unassembled WGS sequence"/>
</dbReference>
<evidence type="ECO:0000256" key="6">
    <source>
        <dbReference type="ARBA" id="ARBA00022763"/>
    </source>
</evidence>
<evidence type="ECO:0000256" key="3">
    <source>
        <dbReference type="ARBA" id="ARBA00022722"/>
    </source>
</evidence>
<organism evidence="15 16">
    <name type="scientific">Fibrisoma limi BUZ 3</name>
    <dbReference type="NCBI Taxonomy" id="1185876"/>
    <lineage>
        <taxon>Bacteria</taxon>
        <taxon>Pseudomonadati</taxon>
        <taxon>Bacteroidota</taxon>
        <taxon>Cytophagia</taxon>
        <taxon>Cytophagales</taxon>
        <taxon>Spirosomataceae</taxon>
        <taxon>Fibrisoma</taxon>
    </lineage>
</organism>
<feature type="active site" evidence="13">
    <location>
        <position position="118"/>
    </location>
</feature>
<comment type="similarity">
    <text evidence="1 13">Belongs to the RuvC family.</text>
</comment>
<dbReference type="GO" id="GO:0008821">
    <property type="term" value="F:crossover junction DNA endonuclease activity"/>
    <property type="evidence" value="ECO:0007669"/>
    <property type="project" value="UniProtKB-UniRule"/>
</dbReference>
<evidence type="ECO:0000256" key="13">
    <source>
        <dbReference type="HAMAP-Rule" id="MF_00034"/>
    </source>
</evidence>
<dbReference type="FunFam" id="3.30.420.10:FF:000002">
    <property type="entry name" value="Crossover junction endodeoxyribonuclease RuvC"/>
    <property type="match status" value="1"/>
</dbReference>
<name>I2GIW2_9BACT</name>
<keyword evidence="6 13" id="KW-0227">DNA damage</keyword>
<dbReference type="eggNOG" id="COG0817">
    <property type="taxonomic scope" value="Bacteria"/>
</dbReference>
<keyword evidence="7 13" id="KW-0378">Hydrolase</keyword>
<evidence type="ECO:0000256" key="1">
    <source>
        <dbReference type="ARBA" id="ARBA00009518"/>
    </source>
</evidence>
<evidence type="ECO:0000256" key="9">
    <source>
        <dbReference type="ARBA" id="ARBA00023125"/>
    </source>
</evidence>
<gene>
    <name evidence="13" type="primary">ruvC</name>
    <name evidence="15" type="ORF">BN8_02966</name>
</gene>
<keyword evidence="2 13" id="KW-0963">Cytoplasm</keyword>
<dbReference type="EMBL" id="CAIT01000006">
    <property type="protein sequence ID" value="CCH53837.1"/>
    <property type="molecule type" value="Genomic_DNA"/>
</dbReference>
<keyword evidence="9 13" id="KW-0238">DNA-binding</keyword>
<keyword evidence="4 13" id="KW-0479">Metal-binding</keyword>
<sequence length="234" mass="25766">MRIPAKTAILIQKTIFCDNSSCKTWRNSLLCKKPQRPSMTASMQNPVAVAEKIILGVDPGTQVAGYGIIAVQAGVMRMMQYGVVQLSKYSTYQLKLQKLHDTILRLIDEYKPDEMAIEDPFFGKNVQAMLKLGRAQGVVMAAALSRNIPIVEYAPRRVKQSVTGNGNASKDQVSHMVGHLLKADLNPAFFDATDALAIAVCHHFHENAIPLVSSKKSKKGAWSAFVNENPNRTL</sequence>
<dbReference type="PROSITE" id="PS01321">
    <property type="entry name" value="RUVC"/>
    <property type="match status" value="1"/>
</dbReference>
<keyword evidence="3 13" id="KW-0540">Nuclease</keyword>
<evidence type="ECO:0000256" key="7">
    <source>
        <dbReference type="ARBA" id="ARBA00022801"/>
    </source>
</evidence>
<dbReference type="InterPro" id="IPR020563">
    <property type="entry name" value="X-over_junc_endoDNase_Mg_BS"/>
</dbReference>
<comment type="caution">
    <text evidence="15">The sequence shown here is derived from an EMBL/GenBank/DDBJ whole genome shotgun (WGS) entry which is preliminary data.</text>
</comment>
<evidence type="ECO:0000313" key="16">
    <source>
        <dbReference type="Proteomes" id="UP000009309"/>
    </source>
</evidence>
<dbReference type="Gene3D" id="3.30.420.10">
    <property type="entry name" value="Ribonuclease H-like superfamily/Ribonuclease H"/>
    <property type="match status" value="1"/>
</dbReference>
<dbReference type="SUPFAM" id="SSF53098">
    <property type="entry name" value="Ribonuclease H-like"/>
    <property type="match status" value="1"/>
</dbReference>
<evidence type="ECO:0000256" key="11">
    <source>
        <dbReference type="ARBA" id="ARBA00023204"/>
    </source>
</evidence>
<evidence type="ECO:0000256" key="12">
    <source>
        <dbReference type="ARBA" id="ARBA00029354"/>
    </source>
</evidence>
<evidence type="ECO:0000256" key="5">
    <source>
        <dbReference type="ARBA" id="ARBA00022759"/>
    </source>
</evidence>
<dbReference type="GO" id="GO:0005737">
    <property type="term" value="C:cytoplasm"/>
    <property type="evidence" value="ECO:0007669"/>
    <property type="project" value="UniProtKB-SubCell"/>
</dbReference>
<feature type="active site" evidence="13">
    <location>
        <position position="191"/>
    </location>
</feature>
<keyword evidence="10 13" id="KW-0233">DNA recombination</keyword>
<dbReference type="GO" id="GO:0000287">
    <property type="term" value="F:magnesium ion binding"/>
    <property type="evidence" value="ECO:0007669"/>
    <property type="project" value="UniProtKB-UniRule"/>
</dbReference>
<dbReference type="STRING" id="1185876.BN8_02966"/>
<dbReference type="GO" id="GO:0006281">
    <property type="term" value="P:DNA repair"/>
    <property type="evidence" value="ECO:0007669"/>
    <property type="project" value="UniProtKB-UniRule"/>
</dbReference>
<dbReference type="PRINTS" id="PR00696">
    <property type="entry name" value="RSOLVASERUVC"/>
</dbReference>
<keyword evidence="11 13" id="KW-0234">DNA repair</keyword>
<proteinExistence type="inferred from homology"/>
<accession>I2GIW2</accession>
<feature type="active site" evidence="13">
    <location>
        <position position="58"/>
    </location>
</feature>
<evidence type="ECO:0000256" key="10">
    <source>
        <dbReference type="ARBA" id="ARBA00023172"/>
    </source>
</evidence>
<dbReference type="PANTHER" id="PTHR30194:SF3">
    <property type="entry name" value="CROSSOVER JUNCTION ENDODEOXYRIBONUCLEASE RUVC"/>
    <property type="match status" value="1"/>
</dbReference>
<dbReference type="NCBIfam" id="TIGR00228">
    <property type="entry name" value="ruvC"/>
    <property type="match status" value="1"/>
</dbReference>
<dbReference type="InterPro" id="IPR036397">
    <property type="entry name" value="RNaseH_sf"/>
</dbReference>
<dbReference type="AlphaFoldDB" id="I2GIW2"/>
<evidence type="ECO:0000256" key="2">
    <source>
        <dbReference type="ARBA" id="ARBA00022490"/>
    </source>
</evidence>
<comment type="subunit">
    <text evidence="13">Homodimer which binds Holliday junction (HJ) DNA. The HJ becomes 2-fold symmetrical on binding to RuvC with unstacked arms; it has a different conformation from HJ DNA in complex with RuvA. In the full resolvosome a probable DNA-RuvA(4)-RuvB(12)-RuvC(2) complex forms which resolves the HJ.</text>
</comment>